<reference evidence="7" key="1">
    <citation type="submission" date="2023-11" db="EMBL/GenBank/DDBJ databases">
        <authorList>
            <person name="Alioto T."/>
            <person name="Alioto T."/>
            <person name="Gomez Garrido J."/>
        </authorList>
    </citation>
    <scope>NUCLEOTIDE SEQUENCE</scope>
</reference>
<keyword evidence="8" id="KW-1185">Reference proteome</keyword>
<evidence type="ECO:0000256" key="1">
    <source>
        <dbReference type="ARBA" id="ARBA00001973"/>
    </source>
</evidence>
<accession>A0AAI9EDY9</accession>
<comment type="cofactor">
    <cofactor evidence="1">
        <name>Cu(2+)</name>
        <dbReference type="ChEBI" id="CHEBI:29036"/>
    </cofactor>
</comment>
<dbReference type="PANTHER" id="PTHR33353">
    <property type="entry name" value="PUTATIVE (AFU_ORTHOLOGUE AFUA_1G12560)-RELATED"/>
    <property type="match status" value="1"/>
</dbReference>
<dbReference type="PANTHER" id="PTHR33353:SF34">
    <property type="entry name" value="ENDO-BETA-1,4-GLUCANASE D"/>
    <property type="match status" value="1"/>
</dbReference>
<dbReference type="GO" id="GO:0016787">
    <property type="term" value="F:hydrolase activity"/>
    <property type="evidence" value="ECO:0007669"/>
    <property type="project" value="UniProtKB-KW"/>
</dbReference>
<comment type="subcellular location">
    <subcellularLocation>
        <location evidence="2">Secreted</location>
    </subcellularLocation>
</comment>
<keyword evidence="7" id="KW-0378">Hydrolase</keyword>
<dbReference type="Pfam" id="PF03443">
    <property type="entry name" value="AA9"/>
    <property type="match status" value="1"/>
</dbReference>
<feature type="chain" id="PRO_5042498724" evidence="5">
    <location>
        <begin position="24"/>
        <end position="266"/>
    </location>
</feature>
<dbReference type="AlphaFoldDB" id="A0AAI9EDY9"/>
<keyword evidence="3" id="KW-0964">Secreted</keyword>
<dbReference type="InterPro" id="IPR005103">
    <property type="entry name" value="AA9_LPMO"/>
</dbReference>
<evidence type="ECO:0000256" key="2">
    <source>
        <dbReference type="ARBA" id="ARBA00004613"/>
    </source>
</evidence>
<name>A0AAI9EDY9_9PEZI</name>
<comment type="caution">
    <text evidence="7">The sequence shown here is derived from an EMBL/GenBank/DDBJ whole genome shotgun (WGS) entry which is preliminary data.</text>
</comment>
<dbReference type="CDD" id="cd21175">
    <property type="entry name" value="LPMO_AA9"/>
    <property type="match status" value="1"/>
</dbReference>
<dbReference type="Proteomes" id="UP001296104">
    <property type="component" value="Unassembled WGS sequence"/>
</dbReference>
<organism evidence="7 8">
    <name type="scientific">Lecanosticta acicola</name>
    <dbReference type="NCBI Taxonomy" id="111012"/>
    <lineage>
        <taxon>Eukaryota</taxon>
        <taxon>Fungi</taxon>
        <taxon>Dikarya</taxon>
        <taxon>Ascomycota</taxon>
        <taxon>Pezizomycotina</taxon>
        <taxon>Dothideomycetes</taxon>
        <taxon>Dothideomycetidae</taxon>
        <taxon>Mycosphaerellales</taxon>
        <taxon>Mycosphaerellaceae</taxon>
        <taxon>Lecanosticta</taxon>
    </lineage>
</organism>
<feature type="signal peptide" evidence="5">
    <location>
        <begin position="1"/>
        <end position="23"/>
    </location>
</feature>
<dbReference type="EMBL" id="CAVMBE010000067">
    <property type="protein sequence ID" value="CAK4032634.1"/>
    <property type="molecule type" value="Genomic_DNA"/>
</dbReference>
<evidence type="ECO:0000256" key="5">
    <source>
        <dbReference type="SAM" id="SignalP"/>
    </source>
</evidence>
<dbReference type="Gene3D" id="2.70.50.70">
    <property type="match status" value="1"/>
</dbReference>
<dbReference type="GO" id="GO:0005576">
    <property type="term" value="C:extracellular region"/>
    <property type="evidence" value="ECO:0007669"/>
    <property type="project" value="UniProtKB-SubCell"/>
</dbReference>
<protein>
    <submittedName>
        <fullName evidence="7">Glycoside hydrolase family 61</fullName>
    </submittedName>
</protein>
<keyword evidence="5" id="KW-0732">Signal</keyword>
<evidence type="ECO:0000313" key="7">
    <source>
        <dbReference type="EMBL" id="CAK4032634.1"/>
    </source>
</evidence>
<feature type="domain" description="Auxiliary Activity family 9 catalytic" evidence="6">
    <location>
        <begin position="24"/>
        <end position="239"/>
    </location>
</feature>
<dbReference type="InterPro" id="IPR049892">
    <property type="entry name" value="AA9"/>
</dbReference>
<gene>
    <name evidence="7" type="ORF">LECACI_7A007792</name>
</gene>
<proteinExistence type="predicted"/>
<sequence length="266" mass="27789">MHSITTSVAAFAAALSSVPLVSAHGYISGVVSGGKYYENTSPEWVYQSAKADTPGWYAYDQDNGYVAPTEYSDNNITCHKGATVGGTPIPMAAGNKIDLQWTTWPDSHHGPVITYMAAVDGEASSADKASLKWFKVAESGLVDGSASPGKWATDTLIANNNTANFTVPSSLKAGNYVVRNEIIALHSAGQKNGAQNYPQCINAKVTGSGTAAPTDGVLGTALYKSTDAGILVNIYQTLDSYKMPGPALWSGAASASASKLKRHFTA</sequence>
<evidence type="ECO:0000313" key="8">
    <source>
        <dbReference type="Proteomes" id="UP001296104"/>
    </source>
</evidence>
<evidence type="ECO:0000256" key="4">
    <source>
        <dbReference type="ARBA" id="ARBA00023157"/>
    </source>
</evidence>
<keyword evidence="4" id="KW-1015">Disulfide bond</keyword>
<evidence type="ECO:0000259" key="6">
    <source>
        <dbReference type="Pfam" id="PF03443"/>
    </source>
</evidence>
<evidence type="ECO:0000256" key="3">
    <source>
        <dbReference type="ARBA" id="ARBA00022525"/>
    </source>
</evidence>